<keyword evidence="4 8" id="KW-0067">ATP-binding</keyword>
<comment type="subunit">
    <text evidence="7">Forms linear homooligomers, giving rise to a RAD51 nucleoprotein filament, which is essential for strand-pairing reactions during DNA recombination.</text>
</comment>
<dbReference type="AlphaFoldDB" id="A0A1A9WV78"/>
<accession>A0A1A9WV78</accession>
<dbReference type="SMART" id="SM00382">
    <property type="entry name" value="AAA"/>
    <property type="match status" value="1"/>
</dbReference>
<evidence type="ECO:0000259" key="12">
    <source>
        <dbReference type="PROSITE" id="PS50163"/>
    </source>
</evidence>
<comment type="function">
    <text evidence="6">Plays an important role in homologous strand exchange, a key step in DNA repair through homologous recombination (HR). Binds to single-stranded DNA in an ATP-dependent manner to form nucleoprotein filaments which are essential for the homology search and strand exchange. Catalyzes the recognition of homology and strand exchange between homologous DNA partners to form a joint molecule between a processed DNA break and the repair template. Recruited to resolve stalled replication forks during replication stress. Also involved in interstrand cross-link repair.</text>
</comment>
<dbReference type="GO" id="GO:0000794">
    <property type="term" value="C:condensed nuclear chromosome"/>
    <property type="evidence" value="ECO:0007669"/>
    <property type="project" value="TreeGrafter"/>
</dbReference>
<dbReference type="STRING" id="37001.A0A1A9WV78"/>
<evidence type="ECO:0000313" key="13">
    <source>
        <dbReference type="EnsemblMetazoa" id="GBRI033693-PA"/>
    </source>
</evidence>
<dbReference type="EnsemblMetazoa" id="GBRI033693-RA">
    <property type="protein sequence ID" value="GBRI033693-PA"/>
    <property type="gene ID" value="GBRI033693"/>
</dbReference>
<keyword evidence="5 9" id="KW-0539">Nucleus</keyword>
<dbReference type="NCBIfam" id="NF003301">
    <property type="entry name" value="PRK04301.1"/>
    <property type="match status" value="1"/>
</dbReference>
<reference evidence="13" key="2">
    <citation type="submission" date="2020-05" db="UniProtKB">
        <authorList>
            <consortium name="EnsemblMetazoa"/>
        </authorList>
    </citation>
    <scope>IDENTIFICATION</scope>
    <source>
        <strain evidence="13">IAEA</strain>
    </source>
</reference>
<dbReference type="GO" id="GO:0003697">
    <property type="term" value="F:single-stranded DNA binding"/>
    <property type="evidence" value="ECO:0007669"/>
    <property type="project" value="InterPro"/>
</dbReference>
<sequence length="344" mass="37560">MAVNFKDQSLDTVDDCGDEDEQAGGPLPITKLETNGITSNDIQRLRNAGYHTVESIAFTARKDLLNVKGLADTKVDKLITHAQTLVPMGFSTAAHIYQRRSEIIMLTTGSTELDKLLGGGIETGSITELFGEFRSGKTQLCHTLAVTCQLPISQNGAEGKCLYIDTEGTFRPERFVSIADRFQLVKDEVLENIACARAYNSDHQTELLVQGAAMMAESRYGLIVVDSATALYRTDYIGRSELAARQAHLARFLRLLLRLADEFGVAVVLTNQVVAQVDGGSMYQPDAKKPIGGNIIAHASTTRLYLRKGRGDNRICKIYDSPCLPESEAVFAILPEGIGDAKEK</sequence>
<comment type="similarity">
    <text evidence="2 9">Belongs to the RecA family. RAD51 subfamily.</text>
</comment>
<organism evidence="13 14">
    <name type="scientific">Glossina brevipalpis</name>
    <dbReference type="NCBI Taxonomy" id="37001"/>
    <lineage>
        <taxon>Eukaryota</taxon>
        <taxon>Metazoa</taxon>
        <taxon>Ecdysozoa</taxon>
        <taxon>Arthropoda</taxon>
        <taxon>Hexapoda</taxon>
        <taxon>Insecta</taxon>
        <taxon>Pterygota</taxon>
        <taxon>Neoptera</taxon>
        <taxon>Endopterygota</taxon>
        <taxon>Diptera</taxon>
        <taxon>Brachycera</taxon>
        <taxon>Muscomorpha</taxon>
        <taxon>Hippoboscoidea</taxon>
        <taxon>Glossinidae</taxon>
        <taxon>Glossina</taxon>
    </lineage>
</organism>
<evidence type="ECO:0000256" key="7">
    <source>
        <dbReference type="ARBA" id="ARBA00062901"/>
    </source>
</evidence>
<reference evidence="14" key="1">
    <citation type="submission" date="2014-03" db="EMBL/GenBank/DDBJ databases">
        <authorList>
            <person name="Aksoy S."/>
            <person name="Warren W."/>
            <person name="Wilson R.K."/>
        </authorList>
    </citation>
    <scope>NUCLEOTIDE SEQUENCE [LARGE SCALE GENOMIC DNA]</scope>
    <source>
        <strain evidence="14">IAEA</strain>
    </source>
</reference>
<dbReference type="GO" id="GO:0140664">
    <property type="term" value="F:ATP-dependent DNA damage sensor activity"/>
    <property type="evidence" value="ECO:0007669"/>
    <property type="project" value="InterPro"/>
</dbReference>
<dbReference type="FunFam" id="1.10.150.20:FF:000008">
    <property type="entry name" value="DNA repair protein RAD51 homolog"/>
    <property type="match status" value="1"/>
</dbReference>
<dbReference type="GO" id="GO:0003690">
    <property type="term" value="F:double-stranded DNA binding"/>
    <property type="evidence" value="ECO:0007669"/>
    <property type="project" value="InterPro"/>
</dbReference>
<dbReference type="InterPro" id="IPR020587">
    <property type="entry name" value="RecA_monomer-monomer_interface"/>
</dbReference>
<keyword evidence="3 8" id="KW-0547">Nucleotide-binding</keyword>
<protein>
    <recommendedName>
        <fullName evidence="9">DNA repair protein RAD51 homolog</fullName>
    </recommendedName>
</protein>
<comment type="function">
    <text evidence="9">Binds to single and double-stranded DNA and exhibits DNA-dependent ATPase activity. Underwinds duplex DNA.</text>
</comment>
<dbReference type="GO" id="GO:0006312">
    <property type="term" value="P:mitotic recombination"/>
    <property type="evidence" value="ECO:0007669"/>
    <property type="project" value="TreeGrafter"/>
</dbReference>
<evidence type="ECO:0000256" key="8">
    <source>
        <dbReference type="RuleBase" id="RU003422"/>
    </source>
</evidence>
<dbReference type="FunFam" id="3.40.50.300:FF:000092">
    <property type="entry name" value="DNA repair protein Rad51 homolog"/>
    <property type="match status" value="1"/>
</dbReference>
<keyword evidence="9" id="KW-0233">DNA recombination</keyword>
<dbReference type="CDD" id="cd19513">
    <property type="entry name" value="Rad51"/>
    <property type="match status" value="1"/>
</dbReference>
<dbReference type="PANTHER" id="PTHR22942">
    <property type="entry name" value="RECA/RAD51/RADA DNA STRAND-PAIRING FAMILY MEMBER"/>
    <property type="match status" value="1"/>
</dbReference>
<dbReference type="Pfam" id="PF14520">
    <property type="entry name" value="HHH_5"/>
    <property type="match status" value="1"/>
</dbReference>
<dbReference type="GO" id="GO:0000730">
    <property type="term" value="P:DNA recombinase assembly"/>
    <property type="evidence" value="ECO:0007669"/>
    <property type="project" value="TreeGrafter"/>
</dbReference>
<evidence type="ECO:0000256" key="3">
    <source>
        <dbReference type="ARBA" id="ARBA00022741"/>
    </source>
</evidence>
<dbReference type="Pfam" id="PF08423">
    <property type="entry name" value="Rad51"/>
    <property type="match status" value="1"/>
</dbReference>
<dbReference type="Gene3D" id="1.10.150.20">
    <property type="entry name" value="5' to 3' exonuclease, C-terminal subdomain"/>
    <property type="match status" value="1"/>
</dbReference>
<dbReference type="GO" id="GO:1990426">
    <property type="term" value="P:mitotic recombination-dependent replication fork processing"/>
    <property type="evidence" value="ECO:0007669"/>
    <property type="project" value="InterPro"/>
</dbReference>
<dbReference type="InterPro" id="IPR016467">
    <property type="entry name" value="DNA_recomb/repair_RecA-like"/>
</dbReference>
<evidence type="ECO:0000256" key="6">
    <source>
        <dbReference type="ARBA" id="ARBA00056736"/>
    </source>
</evidence>
<comment type="subcellular location">
    <subcellularLocation>
        <location evidence="1 9">Nucleus</location>
    </subcellularLocation>
</comment>
<dbReference type="SUPFAM" id="SSF52540">
    <property type="entry name" value="P-loop containing nucleoside triphosphate hydrolases"/>
    <property type="match status" value="1"/>
</dbReference>
<dbReference type="VEuPathDB" id="VectorBase:GBRI033693"/>
<feature type="region of interest" description="Disordered" evidence="10">
    <location>
        <begin position="1"/>
        <end position="29"/>
    </location>
</feature>
<dbReference type="GO" id="GO:0007131">
    <property type="term" value="P:reciprocal meiotic recombination"/>
    <property type="evidence" value="ECO:0007669"/>
    <property type="project" value="TreeGrafter"/>
</dbReference>
<dbReference type="GO" id="GO:0005524">
    <property type="term" value="F:ATP binding"/>
    <property type="evidence" value="ECO:0007669"/>
    <property type="project" value="UniProtKB-KW"/>
</dbReference>
<dbReference type="GO" id="GO:0070192">
    <property type="term" value="P:chromosome organization involved in meiotic cell cycle"/>
    <property type="evidence" value="ECO:0007669"/>
    <property type="project" value="TreeGrafter"/>
</dbReference>
<keyword evidence="14" id="KW-1185">Reference proteome</keyword>
<dbReference type="SUPFAM" id="SSF47794">
    <property type="entry name" value="Rad51 N-terminal domain-like"/>
    <property type="match status" value="1"/>
</dbReference>
<feature type="compositionally biased region" description="Acidic residues" evidence="10">
    <location>
        <begin position="12"/>
        <end position="22"/>
    </location>
</feature>
<keyword evidence="9" id="KW-0234">DNA repair</keyword>
<dbReference type="GO" id="GO:0000150">
    <property type="term" value="F:DNA strand exchange activity"/>
    <property type="evidence" value="ECO:0007669"/>
    <property type="project" value="InterPro"/>
</dbReference>
<feature type="compositionally biased region" description="Polar residues" evidence="10">
    <location>
        <begin position="1"/>
        <end position="11"/>
    </location>
</feature>
<evidence type="ECO:0000313" key="14">
    <source>
        <dbReference type="Proteomes" id="UP000091820"/>
    </source>
</evidence>
<proteinExistence type="inferred from homology"/>
<feature type="domain" description="RecA family profile 2" evidence="12">
    <location>
        <begin position="280"/>
        <end position="343"/>
    </location>
</feature>
<name>A0A1A9WV78_9MUSC</name>
<dbReference type="InterPro" id="IPR027417">
    <property type="entry name" value="P-loop_NTPase"/>
</dbReference>
<evidence type="ECO:0000256" key="10">
    <source>
        <dbReference type="SAM" id="MobiDB-lite"/>
    </source>
</evidence>
<keyword evidence="9" id="KW-0238">DNA-binding</keyword>
<dbReference type="GO" id="GO:0042148">
    <property type="term" value="P:DNA strand invasion"/>
    <property type="evidence" value="ECO:0007669"/>
    <property type="project" value="TreeGrafter"/>
</dbReference>
<evidence type="ECO:0000256" key="4">
    <source>
        <dbReference type="ARBA" id="ARBA00022840"/>
    </source>
</evidence>
<dbReference type="PROSITE" id="PS50162">
    <property type="entry name" value="RECA_2"/>
    <property type="match status" value="1"/>
</dbReference>
<dbReference type="PIRSF" id="PIRSF005856">
    <property type="entry name" value="Rad51"/>
    <property type="match status" value="1"/>
</dbReference>
<dbReference type="InterPro" id="IPR003593">
    <property type="entry name" value="AAA+_ATPase"/>
</dbReference>
<evidence type="ECO:0000259" key="11">
    <source>
        <dbReference type="PROSITE" id="PS50162"/>
    </source>
</evidence>
<dbReference type="InterPro" id="IPR010995">
    <property type="entry name" value="DNA_repair_Rad51/TF_NusA_a-hlx"/>
</dbReference>
<dbReference type="Proteomes" id="UP000091820">
    <property type="component" value="Unassembled WGS sequence"/>
</dbReference>
<dbReference type="InterPro" id="IPR011941">
    <property type="entry name" value="DNA_recomb/repair_Rad51"/>
</dbReference>
<dbReference type="PROSITE" id="PS50163">
    <property type="entry name" value="RECA_3"/>
    <property type="match status" value="1"/>
</dbReference>
<evidence type="ECO:0000256" key="2">
    <source>
        <dbReference type="ARBA" id="ARBA00007095"/>
    </source>
</evidence>
<dbReference type="InterPro" id="IPR013632">
    <property type="entry name" value="Rad51_C"/>
</dbReference>
<evidence type="ECO:0000256" key="9">
    <source>
        <dbReference type="RuleBase" id="RU364139"/>
    </source>
</evidence>
<evidence type="ECO:0000256" key="1">
    <source>
        <dbReference type="ARBA" id="ARBA00004123"/>
    </source>
</evidence>
<dbReference type="NCBIfam" id="TIGR02239">
    <property type="entry name" value="recomb_RAD51"/>
    <property type="match status" value="1"/>
</dbReference>
<dbReference type="Gene3D" id="3.40.50.300">
    <property type="entry name" value="P-loop containing nucleotide triphosphate hydrolases"/>
    <property type="match status" value="1"/>
</dbReference>
<evidence type="ECO:0000256" key="5">
    <source>
        <dbReference type="ARBA" id="ARBA00023242"/>
    </source>
</evidence>
<feature type="domain" description="RecA family profile 1" evidence="11">
    <location>
        <begin position="102"/>
        <end position="273"/>
    </location>
</feature>
<keyword evidence="9" id="KW-0227">DNA damage</keyword>
<dbReference type="PANTHER" id="PTHR22942:SF39">
    <property type="entry name" value="DNA REPAIR PROTEIN RAD51 HOMOLOG 1"/>
    <property type="match status" value="1"/>
</dbReference>
<dbReference type="InterPro" id="IPR020588">
    <property type="entry name" value="RecA_ATP-bd"/>
</dbReference>